<evidence type="ECO:0000313" key="6">
    <source>
        <dbReference type="EMBL" id="RIX59245.1"/>
    </source>
</evidence>
<accession>A0A3A1VG52</accession>
<dbReference type="Gene3D" id="2.40.30.170">
    <property type="match status" value="1"/>
</dbReference>
<dbReference type="GO" id="GO:0022857">
    <property type="term" value="F:transmembrane transporter activity"/>
    <property type="evidence" value="ECO:0007669"/>
    <property type="project" value="InterPro"/>
</dbReference>
<dbReference type="PANTHER" id="PTHR32347:SF23">
    <property type="entry name" value="BLL5650 PROTEIN"/>
    <property type="match status" value="1"/>
</dbReference>
<comment type="caution">
    <text evidence="6">The sequence shown here is derived from an EMBL/GenBank/DDBJ whole genome shotgun (WGS) entry which is preliminary data.</text>
</comment>
<dbReference type="Gene3D" id="2.40.420.20">
    <property type="match status" value="1"/>
</dbReference>
<dbReference type="OrthoDB" id="1817080at2"/>
<gene>
    <name evidence="6" type="ORF">D3P08_03565</name>
</gene>
<dbReference type="EMBL" id="QXQA01000002">
    <property type="protein sequence ID" value="RIX59245.1"/>
    <property type="molecule type" value="Genomic_DNA"/>
</dbReference>
<dbReference type="Gene3D" id="2.40.50.100">
    <property type="match status" value="2"/>
</dbReference>
<dbReference type="Gene3D" id="1.10.287.470">
    <property type="entry name" value="Helix hairpin bin"/>
    <property type="match status" value="1"/>
</dbReference>
<reference evidence="6 7" key="1">
    <citation type="submission" date="2018-09" db="EMBL/GenBank/DDBJ databases">
        <title>Paenibacillus aracenensis nov. sp. isolated from a cave in southern Spain.</title>
        <authorList>
            <person name="Jurado V."/>
            <person name="Gutierrez-Patricio S."/>
            <person name="Gonzalez-Pimentel J.L."/>
            <person name="Miller A.Z."/>
            <person name="Laiz L."/>
            <person name="Saiz-Jimenez C."/>
        </authorList>
    </citation>
    <scope>NUCLEOTIDE SEQUENCE [LARGE SCALE GENOMIC DNA]</scope>
    <source>
        <strain evidence="6 7">DSM 22867</strain>
    </source>
</reference>
<protein>
    <submittedName>
        <fullName evidence="6">Efflux RND transporter periplasmic adaptor subunit</fullName>
    </submittedName>
</protein>
<dbReference type="InterPro" id="IPR006143">
    <property type="entry name" value="RND_pump_MFP"/>
</dbReference>
<evidence type="ECO:0000313" key="7">
    <source>
        <dbReference type="Proteomes" id="UP000266482"/>
    </source>
</evidence>
<feature type="domain" description="CzcB-like barrel-sandwich hybrid" evidence="5">
    <location>
        <begin position="92"/>
        <end position="209"/>
    </location>
</feature>
<keyword evidence="4" id="KW-0812">Transmembrane</keyword>
<evidence type="ECO:0000256" key="1">
    <source>
        <dbReference type="ARBA" id="ARBA00004196"/>
    </source>
</evidence>
<organism evidence="6 7">
    <name type="scientific">Paenibacillus nanensis</name>
    <dbReference type="NCBI Taxonomy" id="393251"/>
    <lineage>
        <taxon>Bacteria</taxon>
        <taxon>Bacillati</taxon>
        <taxon>Bacillota</taxon>
        <taxon>Bacilli</taxon>
        <taxon>Bacillales</taxon>
        <taxon>Paenibacillaceae</taxon>
        <taxon>Paenibacillus</taxon>
    </lineage>
</organism>
<proteinExistence type="inferred from homology"/>
<keyword evidence="3" id="KW-0175">Coiled coil</keyword>
<comment type="subcellular location">
    <subcellularLocation>
        <location evidence="1">Cell envelope</location>
    </subcellularLocation>
</comment>
<dbReference type="NCBIfam" id="TIGR01730">
    <property type="entry name" value="RND_mfp"/>
    <property type="match status" value="1"/>
</dbReference>
<dbReference type="InterPro" id="IPR058647">
    <property type="entry name" value="BSH_CzcB-like"/>
</dbReference>
<evidence type="ECO:0000256" key="2">
    <source>
        <dbReference type="ARBA" id="ARBA00009477"/>
    </source>
</evidence>
<evidence type="ECO:0000259" key="5">
    <source>
        <dbReference type="Pfam" id="PF25973"/>
    </source>
</evidence>
<sequence length="355" mass="38998">MEKLYRTHRIQRLFAQLKKLPVKNGIALAVMFTMAGCSLLPAEEETLQPPLVQPASEPLDIVEAAKGNIETYLKGTANFVSASSAELSFKETGGRLKSINVKVGDEVKEGELLAELETGDLELQLKLQRLNVERARLLYLDAKTSGVSETDLRLREIDMEREQLQLDNMENKLASSRLYAPISGVVVFAESLVEGEMVNAFQTIVTVADPDKMQLTYVASESKDLLPIEAGMPANLKYKGKEYTGKVLQSPSNAPLAGDAAKAERNAVTIIIGMDNAPDDVQIGHSAELTIRLQSRENVIVLPRSAIRSYMGRSYVQVTDGERRKEVDVELGLSTPTQVEIVKGLEEGDQVILNN</sequence>
<dbReference type="Pfam" id="PF25973">
    <property type="entry name" value="BSH_CzcB"/>
    <property type="match status" value="1"/>
</dbReference>
<comment type="similarity">
    <text evidence="2">Belongs to the membrane fusion protein (MFP) (TC 8.A.1) family.</text>
</comment>
<name>A0A3A1VG52_9BACL</name>
<evidence type="ECO:0000256" key="3">
    <source>
        <dbReference type="ARBA" id="ARBA00023054"/>
    </source>
</evidence>
<evidence type="ECO:0000256" key="4">
    <source>
        <dbReference type="SAM" id="Phobius"/>
    </source>
</evidence>
<keyword evidence="4" id="KW-0472">Membrane</keyword>
<dbReference type="Proteomes" id="UP000266482">
    <property type="component" value="Unassembled WGS sequence"/>
</dbReference>
<dbReference type="InterPro" id="IPR050465">
    <property type="entry name" value="UPF0194_transport"/>
</dbReference>
<dbReference type="GO" id="GO:0016020">
    <property type="term" value="C:membrane"/>
    <property type="evidence" value="ECO:0007669"/>
    <property type="project" value="InterPro"/>
</dbReference>
<dbReference type="PANTHER" id="PTHR32347">
    <property type="entry name" value="EFFLUX SYSTEM COMPONENT YKNX-RELATED"/>
    <property type="match status" value="1"/>
</dbReference>
<keyword evidence="4" id="KW-1133">Transmembrane helix</keyword>
<feature type="transmembrane region" description="Helical" evidence="4">
    <location>
        <begin position="21"/>
        <end position="42"/>
    </location>
</feature>
<dbReference type="AlphaFoldDB" id="A0A3A1VG52"/>
<dbReference type="SUPFAM" id="SSF111369">
    <property type="entry name" value="HlyD-like secretion proteins"/>
    <property type="match status" value="1"/>
</dbReference>
<dbReference type="GO" id="GO:0030313">
    <property type="term" value="C:cell envelope"/>
    <property type="evidence" value="ECO:0007669"/>
    <property type="project" value="UniProtKB-SubCell"/>
</dbReference>
<keyword evidence="7" id="KW-1185">Reference proteome</keyword>